<dbReference type="EMBL" id="QFPW01000003">
    <property type="protein sequence ID" value="PZQ50683.1"/>
    <property type="molecule type" value="Genomic_DNA"/>
</dbReference>
<keyword evidence="1" id="KW-0812">Transmembrane</keyword>
<evidence type="ECO:0000256" key="1">
    <source>
        <dbReference type="SAM" id="Phobius"/>
    </source>
</evidence>
<protein>
    <submittedName>
        <fullName evidence="4">Iron dicitrate transport regulator FecR</fullName>
    </submittedName>
</protein>
<dbReference type="Pfam" id="PF04773">
    <property type="entry name" value="FecR"/>
    <property type="match status" value="1"/>
</dbReference>
<dbReference type="InterPro" id="IPR006860">
    <property type="entry name" value="FecR"/>
</dbReference>
<dbReference type="InterPro" id="IPR032623">
    <property type="entry name" value="FecR_N"/>
</dbReference>
<sequence length="301" mass="31382">MATNETAQAEIDRVAAGWLVRLGSPALDDADRRAFRAWLEADPAHGAAFEAARDVWAGLGVPAAALARSDRRRRRWRAGALALAGCAVAAVLILPRGADHATPDGLRRTVLLADGSRMMLDGDSAADVRVDSASRRVALLRGRAFFDVAPDPSRPFVVTAGGLEATVLGTGFAVDRGGAEVTVVVDHGRVSVRAADGASAVLTGGERVTAGATLGPPEAARPEVALAWRRGLMVFENRTLGEVVPELERAGGPIVIPQASVRALRLSGVFREDDPGAVLDAIEAGLGLRTARLGVATVIFR</sequence>
<dbReference type="AlphaFoldDB" id="A0A2W5Q7K3"/>
<organism evidence="4 5">
    <name type="scientific">Rhodovulum sulfidophilum</name>
    <name type="common">Rhodobacter sulfidophilus</name>
    <dbReference type="NCBI Taxonomy" id="35806"/>
    <lineage>
        <taxon>Bacteria</taxon>
        <taxon>Pseudomonadati</taxon>
        <taxon>Pseudomonadota</taxon>
        <taxon>Alphaproteobacteria</taxon>
        <taxon>Rhodobacterales</taxon>
        <taxon>Paracoccaceae</taxon>
        <taxon>Rhodovulum</taxon>
    </lineage>
</organism>
<evidence type="ECO:0000313" key="4">
    <source>
        <dbReference type="EMBL" id="PZQ50683.1"/>
    </source>
</evidence>
<reference evidence="4 5" key="1">
    <citation type="submission" date="2017-08" db="EMBL/GenBank/DDBJ databases">
        <title>Infants hospitalized years apart are colonized by the same room-sourced microbial strains.</title>
        <authorList>
            <person name="Brooks B."/>
            <person name="Olm M.R."/>
            <person name="Firek B.A."/>
            <person name="Baker R."/>
            <person name="Thomas B.C."/>
            <person name="Morowitz M.J."/>
            <person name="Banfield J.F."/>
        </authorList>
    </citation>
    <scope>NUCLEOTIDE SEQUENCE [LARGE SCALE GENOMIC DNA]</scope>
    <source>
        <strain evidence="4">S2_005_002_R2_34</strain>
    </source>
</reference>
<proteinExistence type="predicted"/>
<dbReference type="Gene3D" id="2.60.120.1440">
    <property type="match status" value="1"/>
</dbReference>
<keyword evidence="1" id="KW-0472">Membrane</keyword>
<evidence type="ECO:0000313" key="5">
    <source>
        <dbReference type="Proteomes" id="UP000249185"/>
    </source>
</evidence>
<evidence type="ECO:0000259" key="2">
    <source>
        <dbReference type="Pfam" id="PF04773"/>
    </source>
</evidence>
<keyword evidence="1" id="KW-1133">Transmembrane helix</keyword>
<accession>A0A2W5Q7K3</accession>
<dbReference type="Gene3D" id="3.55.50.30">
    <property type="match status" value="1"/>
</dbReference>
<dbReference type="PANTHER" id="PTHR30273">
    <property type="entry name" value="PERIPLASMIC SIGNAL SENSOR AND SIGMA FACTOR ACTIVATOR FECR-RELATED"/>
    <property type="match status" value="1"/>
</dbReference>
<dbReference type="PIRSF" id="PIRSF018266">
    <property type="entry name" value="FecR"/>
    <property type="match status" value="1"/>
</dbReference>
<dbReference type="Proteomes" id="UP000249185">
    <property type="component" value="Unassembled WGS sequence"/>
</dbReference>
<dbReference type="PANTHER" id="PTHR30273:SF2">
    <property type="entry name" value="PROTEIN FECR"/>
    <property type="match status" value="1"/>
</dbReference>
<feature type="transmembrane region" description="Helical" evidence="1">
    <location>
        <begin position="78"/>
        <end position="98"/>
    </location>
</feature>
<feature type="domain" description="FecR N-terminal" evidence="3">
    <location>
        <begin position="15"/>
        <end position="53"/>
    </location>
</feature>
<dbReference type="InterPro" id="IPR012373">
    <property type="entry name" value="Ferrdict_sens_TM"/>
</dbReference>
<gene>
    <name evidence="4" type="ORF">DI556_06065</name>
</gene>
<dbReference type="Pfam" id="PF16220">
    <property type="entry name" value="DUF4880"/>
    <property type="match status" value="1"/>
</dbReference>
<dbReference type="GO" id="GO:0016989">
    <property type="term" value="F:sigma factor antagonist activity"/>
    <property type="evidence" value="ECO:0007669"/>
    <property type="project" value="TreeGrafter"/>
</dbReference>
<name>A0A2W5Q7K3_RHOSU</name>
<comment type="caution">
    <text evidence="4">The sequence shown here is derived from an EMBL/GenBank/DDBJ whole genome shotgun (WGS) entry which is preliminary data.</text>
</comment>
<feature type="domain" description="FecR protein" evidence="2">
    <location>
        <begin position="99"/>
        <end position="190"/>
    </location>
</feature>
<evidence type="ECO:0000259" key="3">
    <source>
        <dbReference type="Pfam" id="PF16220"/>
    </source>
</evidence>